<dbReference type="AlphaFoldDB" id="A0A8S1M5F3"/>
<evidence type="ECO:0000313" key="2">
    <source>
        <dbReference type="Proteomes" id="UP000692954"/>
    </source>
</evidence>
<reference evidence="1" key="1">
    <citation type="submission" date="2021-01" db="EMBL/GenBank/DDBJ databases">
        <authorList>
            <consortium name="Genoscope - CEA"/>
            <person name="William W."/>
        </authorList>
    </citation>
    <scope>NUCLEOTIDE SEQUENCE</scope>
</reference>
<dbReference type="EMBL" id="CAJJDN010000034">
    <property type="protein sequence ID" value="CAD8075928.1"/>
    <property type="molecule type" value="Genomic_DNA"/>
</dbReference>
<accession>A0A8S1M5F3</accession>
<evidence type="ECO:0000313" key="1">
    <source>
        <dbReference type="EMBL" id="CAD8075928.1"/>
    </source>
</evidence>
<proteinExistence type="predicted"/>
<protein>
    <submittedName>
        <fullName evidence="1">Uncharacterized protein</fullName>
    </submittedName>
</protein>
<comment type="caution">
    <text evidence="1">The sequence shown here is derived from an EMBL/GenBank/DDBJ whole genome shotgun (WGS) entry which is preliminary data.</text>
</comment>
<gene>
    <name evidence="1" type="ORF">PSON_ATCC_30995.1.T0340091</name>
</gene>
<organism evidence="1 2">
    <name type="scientific">Paramecium sonneborni</name>
    <dbReference type="NCBI Taxonomy" id="65129"/>
    <lineage>
        <taxon>Eukaryota</taxon>
        <taxon>Sar</taxon>
        <taxon>Alveolata</taxon>
        <taxon>Ciliophora</taxon>
        <taxon>Intramacronucleata</taxon>
        <taxon>Oligohymenophorea</taxon>
        <taxon>Peniculida</taxon>
        <taxon>Parameciidae</taxon>
        <taxon>Paramecium</taxon>
    </lineage>
</organism>
<sequence length="152" mass="18727">MNYFINLQEFFQIYLEYYLSIKNQWKPLFNYQKIKLSNIFKDQLSKKFNCQKAKKRKGLEIFKIQQKCQEMSINKKKQNIIMAILFQEIIPEVNVYLNIYYKMILLTKRNYDTIEFIKVKRVFNPPKRMKEELSLQKNLICHLKVDRKLWVL</sequence>
<keyword evidence="2" id="KW-1185">Reference proteome</keyword>
<dbReference type="Proteomes" id="UP000692954">
    <property type="component" value="Unassembled WGS sequence"/>
</dbReference>
<name>A0A8S1M5F3_9CILI</name>